<keyword evidence="2" id="KW-1185">Reference proteome</keyword>
<gene>
    <name evidence="1" type="ORF">CTA1_7396</name>
</gene>
<proteinExistence type="predicted"/>
<reference evidence="1 2" key="1">
    <citation type="journal article" date="2019" name="PLoS ONE">
        <title>Comparative genome analysis indicates high evolutionary potential of pathogenicity genes in Colletotrichum tanaceti.</title>
        <authorList>
            <person name="Lelwala R.V."/>
            <person name="Korhonen P.K."/>
            <person name="Young N.D."/>
            <person name="Scott J.B."/>
            <person name="Ades P.A."/>
            <person name="Gasser R.B."/>
            <person name="Taylor P.W.J."/>
        </authorList>
    </citation>
    <scope>NUCLEOTIDE SEQUENCE [LARGE SCALE GENOMIC DNA]</scope>
    <source>
        <strain evidence="1">BRIP57314</strain>
    </source>
</reference>
<accession>A0A4U6XUE9</accession>
<evidence type="ECO:0000313" key="2">
    <source>
        <dbReference type="Proteomes" id="UP000310108"/>
    </source>
</evidence>
<evidence type="ECO:0000313" key="1">
    <source>
        <dbReference type="EMBL" id="TKW59627.1"/>
    </source>
</evidence>
<protein>
    <submittedName>
        <fullName evidence="1">Uncharacterized protein</fullName>
    </submittedName>
</protein>
<dbReference type="Proteomes" id="UP000310108">
    <property type="component" value="Unassembled WGS sequence"/>
</dbReference>
<comment type="caution">
    <text evidence="1">The sequence shown here is derived from an EMBL/GenBank/DDBJ whole genome shotgun (WGS) entry which is preliminary data.</text>
</comment>
<name>A0A4U6XUE9_9PEZI</name>
<dbReference type="AlphaFoldDB" id="A0A4U6XUE9"/>
<dbReference type="EMBL" id="PJEX01000006">
    <property type="protein sequence ID" value="TKW59627.1"/>
    <property type="molecule type" value="Genomic_DNA"/>
</dbReference>
<organism evidence="1 2">
    <name type="scientific">Colletotrichum tanaceti</name>
    <dbReference type="NCBI Taxonomy" id="1306861"/>
    <lineage>
        <taxon>Eukaryota</taxon>
        <taxon>Fungi</taxon>
        <taxon>Dikarya</taxon>
        <taxon>Ascomycota</taxon>
        <taxon>Pezizomycotina</taxon>
        <taxon>Sordariomycetes</taxon>
        <taxon>Hypocreomycetidae</taxon>
        <taxon>Glomerellales</taxon>
        <taxon>Glomerellaceae</taxon>
        <taxon>Colletotrichum</taxon>
        <taxon>Colletotrichum destructivum species complex</taxon>
    </lineage>
</organism>
<sequence length="62" mass="6660">MDTQVRIGTAEWCAAKYVLFLSQCQDIFYLGIPCDSGTLPTHFDTDADTDAVAGSSLGISDK</sequence>